<proteinExistence type="predicted"/>
<keyword evidence="1" id="KW-1133">Transmembrane helix</keyword>
<evidence type="ECO:0000313" key="3">
    <source>
        <dbReference type="Proteomes" id="UP001632038"/>
    </source>
</evidence>
<sequence length="105" mass="12014">MEIQVTEENNAVAEEAKVNFLGRMKICALFLLALLVLGLVWREFESRGTMLRAIFLEALVLYNLERTKRRGDFNNVGGKIFYVLLSIVGLGCSIYMSVKFFFLIK</sequence>
<feature type="transmembrane region" description="Helical" evidence="1">
    <location>
        <begin position="80"/>
        <end position="104"/>
    </location>
</feature>
<gene>
    <name evidence="2" type="ORF">CASFOL_020689</name>
</gene>
<reference evidence="3" key="1">
    <citation type="journal article" date="2024" name="IScience">
        <title>Strigolactones Initiate the Formation of Haustorium-like Structures in Castilleja.</title>
        <authorList>
            <person name="Buerger M."/>
            <person name="Peterson D."/>
            <person name="Chory J."/>
        </authorList>
    </citation>
    <scope>NUCLEOTIDE SEQUENCE [LARGE SCALE GENOMIC DNA]</scope>
</reference>
<dbReference type="Proteomes" id="UP001632038">
    <property type="component" value="Unassembled WGS sequence"/>
</dbReference>
<dbReference type="EMBL" id="JAVIJP010000027">
    <property type="protein sequence ID" value="KAL3636142.1"/>
    <property type="molecule type" value="Genomic_DNA"/>
</dbReference>
<organism evidence="2 3">
    <name type="scientific">Castilleja foliolosa</name>
    <dbReference type="NCBI Taxonomy" id="1961234"/>
    <lineage>
        <taxon>Eukaryota</taxon>
        <taxon>Viridiplantae</taxon>
        <taxon>Streptophyta</taxon>
        <taxon>Embryophyta</taxon>
        <taxon>Tracheophyta</taxon>
        <taxon>Spermatophyta</taxon>
        <taxon>Magnoliopsida</taxon>
        <taxon>eudicotyledons</taxon>
        <taxon>Gunneridae</taxon>
        <taxon>Pentapetalae</taxon>
        <taxon>asterids</taxon>
        <taxon>lamiids</taxon>
        <taxon>Lamiales</taxon>
        <taxon>Orobanchaceae</taxon>
        <taxon>Pedicularideae</taxon>
        <taxon>Castillejinae</taxon>
        <taxon>Castilleja</taxon>
    </lineage>
</organism>
<evidence type="ECO:0000256" key="1">
    <source>
        <dbReference type="SAM" id="Phobius"/>
    </source>
</evidence>
<keyword evidence="3" id="KW-1185">Reference proteome</keyword>
<comment type="caution">
    <text evidence="2">The sequence shown here is derived from an EMBL/GenBank/DDBJ whole genome shotgun (WGS) entry which is preliminary data.</text>
</comment>
<protein>
    <recommendedName>
        <fullName evidence="4">DUF4181 domain-containing protein</fullName>
    </recommendedName>
</protein>
<keyword evidence="1" id="KW-0812">Transmembrane</keyword>
<evidence type="ECO:0000313" key="2">
    <source>
        <dbReference type="EMBL" id="KAL3636142.1"/>
    </source>
</evidence>
<accession>A0ABD3D326</accession>
<evidence type="ECO:0008006" key="4">
    <source>
        <dbReference type="Google" id="ProtNLM"/>
    </source>
</evidence>
<keyword evidence="1" id="KW-0472">Membrane</keyword>
<name>A0ABD3D326_9LAMI</name>
<dbReference type="AlphaFoldDB" id="A0ABD3D326"/>
<feature type="transmembrane region" description="Helical" evidence="1">
    <location>
        <begin position="20"/>
        <end position="41"/>
    </location>
</feature>